<keyword evidence="2" id="KW-1003">Cell membrane</keyword>
<evidence type="ECO:0000256" key="10">
    <source>
        <dbReference type="RuleBase" id="RU351113"/>
    </source>
</evidence>
<dbReference type="GO" id="GO:0004984">
    <property type="term" value="F:olfactory receptor activity"/>
    <property type="evidence" value="ECO:0007669"/>
    <property type="project" value="InterPro"/>
</dbReference>
<keyword evidence="3 10" id="KW-0716">Sensory transduction</keyword>
<dbReference type="GO" id="GO:0005549">
    <property type="term" value="F:odorant binding"/>
    <property type="evidence" value="ECO:0007669"/>
    <property type="project" value="InterPro"/>
</dbReference>
<evidence type="ECO:0000256" key="4">
    <source>
        <dbReference type="ARBA" id="ARBA00022692"/>
    </source>
</evidence>
<evidence type="ECO:0000256" key="8">
    <source>
        <dbReference type="ARBA" id="ARBA00023170"/>
    </source>
</evidence>
<evidence type="ECO:0000256" key="1">
    <source>
        <dbReference type="ARBA" id="ARBA00004651"/>
    </source>
</evidence>
<comment type="subcellular location">
    <subcellularLocation>
        <location evidence="1 10">Cell membrane</location>
        <topology evidence="1 10">Multi-pass membrane protein</topology>
    </subcellularLocation>
</comment>
<dbReference type="Pfam" id="PF02949">
    <property type="entry name" value="7tm_6"/>
    <property type="match status" value="1"/>
</dbReference>
<feature type="transmembrane region" description="Helical" evidence="10">
    <location>
        <begin position="20"/>
        <end position="45"/>
    </location>
</feature>
<dbReference type="GO" id="GO:0007165">
    <property type="term" value="P:signal transduction"/>
    <property type="evidence" value="ECO:0007669"/>
    <property type="project" value="UniProtKB-KW"/>
</dbReference>
<evidence type="ECO:0000313" key="11">
    <source>
        <dbReference type="EnsemblMetazoa" id="NP_001177698"/>
    </source>
</evidence>
<keyword evidence="5 10" id="KW-0552">Olfaction</keyword>
<evidence type="ECO:0000256" key="7">
    <source>
        <dbReference type="ARBA" id="ARBA00023136"/>
    </source>
</evidence>
<dbReference type="SMR" id="A0A7M6UE56"/>
<dbReference type="CTD" id="23687984"/>
<protein>
    <recommendedName>
        <fullName evidence="10">Odorant receptor</fullName>
    </recommendedName>
</protein>
<evidence type="ECO:0000256" key="3">
    <source>
        <dbReference type="ARBA" id="ARBA00022606"/>
    </source>
</evidence>
<dbReference type="OrthoDB" id="6765072at2759"/>
<feature type="transmembrane region" description="Helical" evidence="10">
    <location>
        <begin position="253"/>
        <end position="277"/>
    </location>
</feature>
<dbReference type="EnsemblMetazoa" id="NM_001190769">
    <property type="protein sequence ID" value="NP_001177698"/>
    <property type="gene ID" value="GeneID_100119868"/>
</dbReference>
<evidence type="ECO:0000256" key="9">
    <source>
        <dbReference type="ARBA" id="ARBA00023224"/>
    </source>
</evidence>
<keyword evidence="8 10" id="KW-0675">Receptor</keyword>
<dbReference type="KEGG" id="nvi:100119868"/>
<dbReference type="PANTHER" id="PTHR21137">
    <property type="entry name" value="ODORANT RECEPTOR"/>
    <property type="match status" value="1"/>
</dbReference>
<evidence type="ECO:0000313" key="12">
    <source>
        <dbReference type="Proteomes" id="UP000002358"/>
    </source>
</evidence>
<dbReference type="GO" id="GO:0005886">
    <property type="term" value="C:plasma membrane"/>
    <property type="evidence" value="ECO:0007669"/>
    <property type="project" value="UniProtKB-SubCell"/>
</dbReference>
<keyword evidence="4 10" id="KW-0812">Transmembrane</keyword>
<evidence type="ECO:0000256" key="2">
    <source>
        <dbReference type="ARBA" id="ARBA00022475"/>
    </source>
</evidence>
<name>A0A7M6UE56_NASVI</name>
<reference evidence="11" key="1">
    <citation type="submission" date="2021-01" db="UniProtKB">
        <authorList>
            <consortium name="EnsemblMetazoa"/>
        </authorList>
    </citation>
    <scope>IDENTIFICATION</scope>
</reference>
<dbReference type="RefSeq" id="NP_001177698.1">
    <property type="nucleotide sequence ID" value="NM_001190769.1"/>
</dbReference>
<organism evidence="11 12">
    <name type="scientific">Nasonia vitripennis</name>
    <name type="common">Parasitic wasp</name>
    <dbReference type="NCBI Taxonomy" id="7425"/>
    <lineage>
        <taxon>Eukaryota</taxon>
        <taxon>Metazoa</taxon>
        <taxon>Ecdysozoa</taxon>
        <taxon>Arthropoda</taxon>
        <taxon>Hexapoda</taxon>
        <taxon>Insecta</taxon>
        <taxon>Pterygota</taxon>
        <taxon>Neoptera</taxon>
        <taxon>Endopterygota</taxon>
        <taxon>Hymenoptera</taxon>
        <taxon>Apocrita</taxon>
        <taxon>Proctotrupomorpha</taxon>
        <taxon>Chalcidoidea</taxon>
        <taxon>Pteromalidae</taxon>
        <taxon>Pteromalinae</taxon>
        <taxon>Nasonia</taxon>
    </lineage>
</organism>
<dbReference type="GeneID" id="100119868"/>
<dbReference type="Proteomes" id="UP000002358">
    <property type="component" value="Chromosome 4"/>
</dbReference>
<evidence type="ECO:0000256" key="5">
    <source>
        <dbReference type="ARBA" id="ARBA00022725"/>
    </source>
</evidence>
<evidence type="ECO:0000256" key="6">
    <source>
        <dbReference type="ARBA" id="ARBA00022989"/>
    </source>
</evidence>
<sequence length="384" mass="44072">MYDEIFIRPHKISLKLIGAWPGYAKLTGFFLVIGSSSVLLFFALWNTIEVFGNLELLVDNLVNVIGIIVGFFKLTTLRVKRRNLIFMVDTMFEDWQTSKKTIEELNAMKDHFERSKWLCKSIIMLYNSLILTFLLKPVRSYMNDSIEGRQYLAPVSFPKFIDAKQSPIYEIVIIGEIGTAFFCINSHALVEGLLASTVLHASAKIAAVRQEIIRFSKVCRSQNSNKRLIISATRRLVQVHLSCNEFSETIVDIFAVISFFSILLMTLAQVFSGYMFIFNIENGGETVQTLHYGFLTIVFLVSSGYFCIAGEHLANQSELLTMEIYNCFWSEFRIPEQKAIRFILAQSQRPVRLTLGKFDELNLVYLTKIIKTSFSYLSLVRRVR</sequence>
<accession>A0A7M6UE56</accession>
<keyword evidence="12" id="KW-1185">Reference proteome</keyword>
<keyword evidence="7 10" id="KW-0472">Membrane</keyword>
<dbReference type="PANTHER" id="PTHR21137:SF35">
    <property type="entry name" value="ODORANT RECEPTOR 19A-RELATED"/>
    <property type="match status" value="1"/>
</dbReference>
<keyword evidence="6 10" id="KW-1133">Transmembrane helix</keyword>
<keyword evidence="9 10" id="KW-0807">Transducer</keyword>
<dbReference type="AlphaFoldDB" id="A0A7M6UE56"/>
<comment type="caution">
    <text evidence="10">Lacks conserved residue(s) required for the propagation of feature annotation.</text>
</comment>
<comment type="similarity">
    <text evidence="10">Belongs to the insect chemoreceptor superfamily. Heteromeric odorant receptor channel (TC 1.A.69) family.</text>
</comment>
<dbReference type="InterPro" id="IPR004117">
    <property type="entry name" value="7tm6_olfct_rcpt"/>
</dbReference>
<feature type="transmembrane region" description="Helical" evidence="10">
    <location>
        <begin position="289"/>
        <end position="306"/>
    </location>
</feature>
<feature type="transmembrane region" description="Helical" evidence="10">
    <location>
        <begin position="57"/>
        <end position="77"/>
    </location>
</feature>
<proteinExistence type="inferred from homology"/>